<keyword evidence="2" id="KW-1185">Reference proteome</keyword>
<evidence type="ECO:0000313" key="2">
    <source>
        <dbReference type="Proteomes" id="UP001633002"/>
    </source>
</evidence>
<proteinExistence type="predicted"/>
<dbReference type="SUPFAM" id="SSF52540">
    <property type="entry name" value="P-loop containing nucleoside triphosphate hydrolases"/>
    <property type="match status" value="1"/>
</dbReference>
<dbReference type="PANTHER" id="PTHR47679:SF1">
    <property type="entry name" value="PROTEIN TORNADO 1"/>
    <property type="match status" value="1"/>
</dbReference>
<dbReference type="AlphaFoldDB" id="A0ABD3GL36"/>
<name>A0ABD3GL36_9MARC</name>
<dbReference type="InterPro" id="IPR027417">
    <property type="entry name" value="P-loop_NTPase"/>
</dbReference>
<dbReference type="EMBL" id="JBJQOH010000007">
    <property type="protein sequence ID" value="KAL3678745.1"/>
    <property type="molecule type" value="Genomic_DNA"/>
</dbReference>
<dbReference type="PANTHER" id="PTHR47679">
    <property type="entry name" value="PROTEIN TORNADO 1"/>
    <property type="match status" value="1"/>
</dbReference>
<dbReference type="Proteomes" id="UP001633002">
    <property type="component" value="Unassembled WGS sequence"/>
</dbReference>
<evidence type="ECO:0000313" key="1">
    <source>
        <dbReference type="EMBL" id="KAL3678745.1"/>
    </source>
</evidence>
<reference evidence="1 2" key="1">
    <citation type="submission" date="2024-09" db="EMBL/GenBank/DDBJ databases">
        <title>Chromosome-scale assembly of Riccia sorocarpa.</title>
        <authorList>
            <person name="Paukszto L."/>
        </authorList>
    </citation>
    <scope>NUCLEOTIDE SEQUENCE [LARGE SCALE GENOMIC DNA]</scope>
    <source>
        <strain evidence="1">LP-2024</strain>
        <tissue evidence="1">Aerial parts of the thallus</tissue>
    </source>
</reference>
<dbReference type="Gene3D" id="3.40.50.300">
    <property type="entry name" value="P-loop containing nucleotide triphosphate hydrolases"/>
    <property type="match status" value="1"/>
</dbReference>
<gene>
    <name evidence="1" type="ORF">R1sor_021701</name>
</gene>
<accession>A0ABD3GL36</accession>
<sequence>MESFDEWDLVQRGLTTAEWKAELHAVQCNSSWNEFKLFVDDVDPELLKIRGKLLGQCLSGVQNIRTLKIFLLSPASSSSLYLSELVSGLKLNPHPSIDNLSIRYLKKSNDTTYVSEIIRHVTELQELSFIFCDWEGFSEDAAGSLASSIAGAVQLNLNALVLWIDGGSCRLSELLRKIFLPETDSGRRYLPKFDLFAVDIFPEELWGVFPILACNISFISMEFLNPVPLPAISWWEAFADALRSSPVMSIDIQQGMINNCFSIVYAKRDSSVSLAVDEDKTGSMRLTEFALELIRGVFRGLTLFEKWWWEGVFLSLKSNTSVTSLDLSGCSLTETSWRNDGKAALIEETLVRNKKAATEFSILKAADFKFDKTKIGRIFLCGSPYAGKTQLKLRMMRLYHKRSSSASKPGRFSDSFWERLKRLELRRTKGAEVEVLIDNKEGQVFLWDLAGQYIFRALHDLIFPRRNQSLIFIFAFNPLQEDSKEMKKDVYDAFGLELEEWLKFVASNCQTGDSEHLPEILVVITHRDLMDKYPKSFEWGPGSIVLKIVERFQFTFQGVVRLVPKVYHVDARARKDVRPFLDHILVRMDNWSKGNSVPVVCSDISSELLPRAKSFSASPVWSLSTFYRFCQEFHKSLKSASPEILSTIASYLHDAGRIIIVPECGGSKNDEPWVIVDPNWCTETFLGTMIAVGNHFDVRGVSCSGSKVSTSSDGFIDEHDFQYVLQQTLDLMKGEGIERTLLEDLLQRLNLCYRCEDGVSCRYFVPIICGELGERSDLRKRELQWHDDHTEGCQYLGYRLQCKDTGTTSFNKAVFSRFQIDFRRELMKWFGIKETD</sequence>
<comment type="caution">
    <text evidence="1">The sequence shown here is derived from an EMBL/GenBank/DDBJ whole genome shotgun (WGS) entry which is preliminary data.</text>
</comment>
<protein>
    <submittedName>
        <fullName evidence="1">Uncharacterized protein</fullName>
    </submittedName>
</protein>
<organism evidence="1 2">
    <name type="scientific">Riccia sorocarpa</name>
    <dbReference type="NCBI Taxonomy" id="122646"/>
    <lineage>
        <taxon>Eukaryota</taxon>
        <taxon>Viridiplantae</taxon>
        <taxon>Streptophyta</taxon>
        <taxon>Embryophyta</taxon>
        <taxon>Marchantiophyta</taxon>
        <taxon>Marchantiopsida</taxon>
        <taxon>Marchantiidae</taxon>
        <taxon>Marchantiales</taxon>
        <taxon>Ricciaceae</taxon>
        <taxon>Riccia</taxon>
    </lineage>
</organism>